<name>A0ABS0F1L8_9BACL</name>
<dbReference type="InterPro" id="IPR028998">
    <property type="entry name" value="RimP_C"/>
</dbReference>
<proteinExistence type="inferred from homology"/>
<accession>A0ABS0F1L8</accession>
<dbReference type="SUPFAM" id="SSF75420">
    <property type="entry name" value="YhbC-like, N-terminal domain"/>
    <property type="match status" value="1"/>
</dbReference>
<gene>
    <name evidence="3 6" type="primary">rimP</name>
    <name evidence="6" type="ORF">IW967_04880</name>
</gene>
<evidence type="ECO:0000256" key="2">
    <source>
        <dbReference type="ARBA" id="ARBA00022517"/>
    </source>
</evidence>
<dbReference type="Pfam" id="PF02576">
    <property type="entry name" value="RimP_N"/>
    <property type="match status" value="1"/>
</dbReference>
<dbReference type="EMBL" id="JADPKZ010000034">
    <property type="protein sequence ID" value="MBF8377202.1"/>
    <property type="molecule type" value="Genomic_DNA"/>
</dbReference>
<dbReference type="InterPro" id="IPR036847">
    <property type="entry name" value="RimP_C_sf"/>
</dbReference>
<feature type="domain" description="Ribosome maturation factor RimP N-terminal" evidence="4">
    <location>
        <begin position="14"/>
        <end position="85"/>
    </location>
</feature>
<dbReference type="PANTHER" id="PTHR33867:SF1">
    <property type="entry name" value="RIBOSOME MATURATION FACTOR RIMP"/>
    <property type="match status" value="1"/>
</dbReference>
<dbReference type="InterPro" id="IPR028989">
    <property type="entry name" value="RimP_N"/>
</dbReference>
<feature type="domain" description="Ribosome maturation factor RimP C-terminal" evidence="5">
    <location>
        <begin position="88"/>
        <end position="157"/>
    </location>
</feature>
<dbReference type="Gene3D" id="2.30.30.180">
    <property type="entry name" value="Ribosome maturation factor RimP, C-terminal domain"/>
    <property type="match status" value="1"/>
</dbReference>
<dbReference type="SUPFAM" id="SSF74942">
    <property type="entry name" value="YhbC-like, C-terminal domain"/>
    <property type="match status" value="1"/>
</dbReference>
<keyword evidence="7" id="KW-1185">Reference proteome</keyword>
<evidence type="ECO:0000256" key="1">
    <source>
        <dbReference type="ARBA" id="ARBA00022490"/>
    </source>
</evidence>
<comment type="caution">
    <text evidence="6">The sequence shown here is derived from an EMBL/GenBank/DDBJ whole genome shotgun (WGS) entry which is preliminary data.</text>
</comment>
<organism evidence="6 7">
    <name type="scientific">Alicyclobacillus mali</name>
    <name type="common">ex Roth et al. 2021</name>
    <dbReference type="NCBI Taxonomy" id="1123961"/>
    <lineage>
        <taxon>Bacteria</taxon>
        <taxon>Bacillati</taxon>
        <taxon>Bacillota</taxon>
        <taxon>Bacilli</taxon>
        <taxon>Bacillales</taxon>
        <taxon>Alicyclobacillaceae</taxon>
        <taxon>Alicyclobacillus</taxon>
    </lineage>
</organism>
<keyword evidence="2 3" id="KW-0690">Ribosome biogenesis</keyword>
<keyword evidence="1 3" id="KW-0963">Cytoplasm</keyword>
<evidence type="ECO:0000259" key="5">
    <source>
        <dbReference type="Pfam" id="PF17384"/>
    </source>
</evidence>
<evidence type="ECO:0000313" key="6">
    <source>
        <dbReference type="EMBL" id="MBF8377202.1"/>
    </source>
</evidence>
<comment type="function">
    <text evidence="3">Required for maturation of 30S ribosomal subunits.</text>
</comment>
<evidence type="ECO:0000313" key="7">
    <source>
        <dbReference type="Proteomes" id="UP000642910"/>
    </source>
</evidence>
<dbReference type="Proteomes" id="UP000642910">
    <property type="component" value="Unassembled WGS sequence"/>
</dbReference>
<dbReference type="CDD" id="cd01734">
    <property type="entry name" value="YlxS_C"/>
    <property type="match status" value="1"/>
</dbReference>
<dbReference type="NCBIfam" id="NF000928">
    <property type="entry name" value="PRK00092.1-2"/>
    <property type="match status" value="1"/>
</dbReference>
<dbReference type="RefSeq" id="WP_067848627.1">
    <property type="nucleotide sequence ID" value="NZ_JADPKZ010000034.1"/>
</dbReference>
<dbReference type="InterPro" id="IPR035956">
    <property type="entry name" value="RimP_N_sf"/>
</dbReference>
<protein>
    <recommendedName>
        <fullName evidence="3">Ribosome maturation factor RimP</fullName>
    </recommendedName>
</protein>
<dbReference type="InterPro" id="IPR003728">
    <property type="entry name" value="Ribosome_maturation_RimP"/>
</dbReference>
<dbReference type="HAMAP" id="MF_01077">
    <property type="entry name" value="RimP"/>
    <property type="match status" value="1"/>
</dbReference>
<dbReference type="PANTHER" id="PTHR33867">
    <property type="entry name" value="RIBOSOME MATURATION FACTOR RIMP"/>
    <property type="match status" value="1"/>
</dbReference>
<comment type="similarity">
    <text evidence="3">Belongs to the RimP family.</text>
</comment>
<evidence type="ECO:0000259" key="4">
    <source>
        <dbReference type="Pfam" id="PF02576"/>
    </source>
</evidence>
<evidence type="ECO:0000256" key="3">
    <source>
        <dbReference type="HAMAP-Rule" id="MF_01077"/>
    </source>
</evidence>
<sequence>MTRDRVTEIVERLVLPIVEREAVELVDIEYTKEGKNWYLRVYIDKPGGVDIDDCSRVSEQLSEELDRVDPIPNAYFLEVSSPGAERPLKRPADFERAVGRYVHVSLYEPLMGAKTHEGTLVSYDGERLILEIKRRSKTATLAVPIEKIAHARLALEW</sequence>
<reference evidence="6 7" key="1">
    <citation type="submission" date="2020-11" db="EMBL/GenBank/DDBJ databases">
        <title>Genomic insight of Alicyclobacillus mali FL 18 reveals a new arsenic-resistant strain, with potential in environmental biotechnology.</title>
        <authorList>
            <person name="Fiorentino G."/>
            <person name="Gallo G."/>
            <person name="Aulitto M."/>
        </authorList>
    </citation>
    <scope>NUCLEOTIDE SEQUENCE [LARGE SCALE GENOMIC DNA]</scope>
    <source>
        <strain evidence="6 7">FL 18</strain>
    </source>
</reference>
<dbReference type="Gene3D" id="3.30.300.70">
    <property type="entry name" value="RimP-like superfamily, N-terminal"/>
    <property type="match status" value="1"/>
</dbReference>
<dbReference type="Pfam" id="PF17384">
    <property type="entry name" value="DUF150_C"/>
    <property type="match status" value="1"/>
</dbReference>
<comment type="subcellular location">
    <subcellularLocation>
        <location evidence="3">Cytoplasm</location>
    </subcellularLocation>
</comment>